<feature type="signal peptide" evidence="1">
    <location>
        <begin position="1"/>
        <end position="21"/>
    </location>
</feature>
<organism evidence="2 3">
    <name type="scientific">Ilyomonas limi</name>
    <dbReference type="NCBI Taxonomy" id="2575867"/>
    <lineage>
        <taxon>Bacteria</taxon>
        <taxon>Pseudomonadati</taxon>
        <taxon>Bacteroidota</taxon>
        <taxon>Chitinophagia</taxon>
        <taxon>Chitinophagales</taxon>
        <taxon>Chitinophagaceae</taxon>
        <taxon>Ilyomonas</taxon>
    </lineage>
</organism>
<dbReference type="RefSeq" id="WP_137262359.1">
    <property type="nucleotide sequence ID" value="NZ_SZQL01000010.1"/>
</dbReference>
<dbReference type="Proteomes" id="UP000305848">
    <property type="component" value="Unassembled WGS sequence"/>
</dbReference>
<evidence type="ECO:0000256" key="1">
    <source>
        <dbReference type="SAM" id="SignalP"/>
    </source>
</evidence>
<sequence length="307" mass="35157">MIKLKLFCCLLLLAGAQLLQAQELQAKVTVLTQSLPTSVNKQRFNTLQSQLTNLLNNRKWTDDTYTAQEKIECNFLLNVTEASGEDNFKATLTIQSARPVYNSAYKSPIINFQDPNVDFKYVEYQPIEFNENNVAGNDPLSANLTATIAYYVYIILGFDYNSFAPKGGNPYFMEAQNVVNNAPESRNISGWKAFDGQRNRYWLANNAVNTRYNVFNDIVYNYYRQGMDKMYDNTTAARENILGTLMQLQTFNRENPNTMIMQFFLQSKYSELVGVFKKASPDIRSRAANILQQIDPSNADKYRAELK</sequence>
<keyword evidence="3" id="KW-1185">Reference proteome</keyword>
<dbReference type="EMBL" id="SZQL01000010">
    <property type="protein sequence ID" value="TKK67794.1"/>
    <property type="molecule type" value="Genomic_DNA"/>
</dbReference>
<dbReference type="InterPro" id="IPR032274">
    <property type="entry name" value="DUF4835"/>
</dbReference>
<proteinExistence type="predicted"/>
<dbReference type="Pfam" id="PF16119">
    <property type="entry name" value="DUF4835"/>
    <property type="match status" value="1"/>
</dbReference>
<comment type="caution">
    <text evidence="2">The sequence shown here is derived from an EMBL/GenBank/DDBJ whole genome shotgun (WGS) entry which is preliminary data.</text>
</comment>
<feature type="chain" id="PRO_5020690615" evidence="1">
    <location>
        <begin position="22"/>
        <end position="307"/>
    </location>
</feature>
<protein>
    <submittedName>
        <fullName evidence="2">DUF4835 family protein</fullName>
    </submittedName>
</protein>
<dbReference type="OrthoDB" id="9773381at2"/>
<gene>
    <name evidence="2" type="ORF">FC093_13680</name>
</gene>
<name>A0A4U3L0V1_9BACT</name>
<reference evidence="2 3" key="1">
    <citation type="submission" date="2019-05" db="EMBL/GenBank/DDBJ databases">
        <title>Panacibacter sp. strain 17mud1-8 Genome sequencing and assembly.</title>
        <authorList>
            <person name="Chhetri G."/>
        </authorList>
    </citation>
    <scope>NUCLEOTIDE SEQUENCE [LARGE SCALE GENOMIC DNA]</scope>
    <source>
        <strain evidence="2 3">17mud1-8</strain>
    </source>
</reference>
<evidence type="ECO:0000313" key="2">
    <source>
        <dbReference type="EMBL" id="TKK67794.1"/>
    </source>
</evidence>
<accession>A0A4U3L0V1</accession>
<dbReference type="AlphaFoldDB" id="A0A4U3L0V1"/>
<keyword evidence="1" id="KW-0732">Signal</keyword>
<evidence type="ECO:0000313" key="3">
    <source>
        <dbReference type="Proteomes" id="UP000305848"/>
    </source>
</evidence>